<proteinExistence type="predicted"/>
<feature type="domain" description="Glycosyl transferase family 1" evidence="1">
    <location>
        <begin position="580"/>
        <end position="735"/>
    </location>
</feature>
<dbReference type="Gene3D" id="3.40.50.2000">
    <property type="entry name" value="Glycogen Phosphorylase B"/>
    <property type="match status" value="1"/>
</dbReference>
<dbReference type="AlphaFoldDB" id="A0A1I7JB27"/>
<reference evidence="2 3" key="1">
    <citation type="submission" date="2016-10" db="EMBL/GenBank/DDBJ databases">
        <authorList>
            <person name="de Groot N.N."/>
        </authorList>
    </citation>
    <scope>NUCLEOTIDE SEQUENCE [LARGE SCALE GENOMIC DNA]</scope>
    <source>
        <strain evidence="2 3">R-24608</strain>
    </source>
</reference>
<dbReference type="PANTHER" id="PTHR46401:SF8">
    <property type="entry name" value="BLL6006 PROTEIN"/>
    <property type="match status" value="1"/>
</dbReference>
<dbReference type="Pfam" id="PF00534">
    <property type="entry name" value="Glycos_transf_1"/>
    <property type="match status" value="1"/>
</dbReference>
<evidence type="ECO:0000259" key="1">
    <source>
        <dbReference type="Pfam" id="PF00534"/>
    </source>
</evidence>
<dbReference type="GO" id="GO:0016757">
    <property type="term" value="F:glycosyltransferase activity"/>
    <property type="evidence" value="ECO:0007669"/>
    <property type="project" value="InterPro"/>
</dbReference>
<dbReference type="InterPro" id="IPR001296">
    <property type="entry name" value="Glyco_trans_1"/>
</dbReference>
<keyword evidence="3" id="KW-1185">Reference proteome</keyword>
<evidence type="ECO:0000313" key="2">
    <source>
        <dbReference type="EMBL" id="SFU82374.1"/>
    </source>
</evidence>
<accession>A0A1I7JB27</accession>
<organism evidence="2 3">
    <name type="scientific">Paenacidovorax caeni</name>
    <dbReference type="NCBI Taxonomy" id="343013"/>
    <lineage>
        <taxon>Bacteria</taxon>
        <taxon>Pseudomonadati</taxon>
        <taxon>Pseudomonadota</taxon>
        <taxon>Betaproteobacteria</taxon>
        <taxon>Burkholderiales</taxon>
        <taxon>Comamonadaceae</taxon>
        <taxon>Paenacidovorax</taxon>
    </lineage>
</organism>
<dbReference type="SUPFAM" id="SSF53756">
    <property type="entry name" value="UDP-Glycosyltransferase/glycogen phosphorylase"/>
    <property type="match status" value="1"/>
</dbReference>
<protein>
    <submittedName>
        <fullName evidence="2">Glycosyltransferase involved in cell wall bisynthesis</fullName>
    </submittedName>
</protein>
<keyword evidence="2" id="KW-0808">Transferase</keyword>
<evidence type="ECO:0000313" key="3">
    <source>
        <dbReference type="Proteomes" id="UP000183656"/>
    </source>
</evidence>
<name>A0A1I7JB27_9BURK</name>
<dbReference type="Proteomes" id="UP000183656">
    <property type="component" value="Unassembled WGS sequence"/>
</dbReference>
<dbReference type="EMBL" id="FPBX01000024">
    <property type="protein sequence ID" value="SFU82374.1"/>
    <property type="molecule type" value="Genomic_DNA"/>
</dbReference>
<gene>
    <name evidence="2" type="ORF">SAMN04489707_10244</name>
</gene>
<sequence>MNLRVMWLLNHSSARKFEVPMLKKIGINQIFTPKKYPDEVGFRSASVDFSEDESLDIPVADLKILNAAEWHLGADAEAWRIANKYFDVVFFMFHRPELLENAARYFGGAVILRAYGVEKESSYGRVARIFNNTRHIKKIGKRFYFGEAYSHLADSDSDYLKARRIFLPLGLSDASLRDVWQGGEPQIYFVCPDICTNIYYQNIYDEFCRNFTGFKYVIAGAQAIKVDDPQVLGYVTNEQHAYNMAQSRVMFYHSSEPNHIHYHPFEAIRAGMPLVFMAGGMLDRMGGADLPGRCKTVSEARHKIQRILGDDRRLIDRIRSSQAVLLESMKPENCEQAWRDGFARIDSELAAWRTGQAVRSQWQKKRKRVAVVLPVEYRGGSLRGALELVKALYIGSRQAEDAADIVFMHLDDSALYQDEDFSGLPEGVMRRPFKWRILSQPEARRAMYYAGFVDWIPVADNYIIPDDGVQQLADCDACLIVSDRLAYPVLPIKPIALMVYDYVQRYIPHFIGNEEQSFLAAARSANKVFVTTEFTHQDALQYAGVEPGRLRKVPMLIPEFSVFRDSLDVKKSCGHYFLWTTNAAPHKNHKNAVQALEIYYEELDGRWDCKITGANTKGILDSRLPHLQALAEIFKRCAVLRRRVKWLGELPDCQYKKVLAEAEFLWHAGRIDNGTFSVVEAAFAGVPALSSDYPAMREMNAEFGLNMLWMDPASPRDMARKLKDMEQEANMRRAMLPGEAELRMHGVDHYAKAYWQELHEII</sequence>
<dbReference type="STRING" id="343013.SAMN04489707_10244"/>
<dbReference type="PANTHER" id="PTHR46401">
    <property type="entry name" value="GLYCOSYLTRANSFERASE WBBK-RELATED"/>
    <property type="match status" value="1"/>
</dbReference>